<proteinExistence type="predicted"/>
<dbReference type="EMBL" id="BAABHK010000003">
    <property type="protein sequence ID" value="GAA4624397.1"/>
    <property type="molecule type" value="Genomic_DNA"/>
</dbReference>
<feature type="domain" description="Nucleoside phosphorylase" evidence="2">
    <location>
        <begin position="26"/>
        <end position="158"/>
    </location>
</feature>
<keyword evidence="4" id="KW-1185">Reference proteome</keyword>
<gene>
    <name evidence="3" type="ORF">GCM10023196_024360</name>
</gene>
<evidence type="ECO:0000259" key="2">
    <source>
        <dbReference type="Pfam" id="PF01048"/>
    </source>
</evidence>
<organism evidence="3 4">
    <name type="scientific">Actinoallomurus vinaceus</name>
    <dbReference type="NCBI Taxonomy" id="1080074"/>
    <lineage>
        <taxon>Bacteria</taxon>
        <taxon>Bacillati</taxon>
        <taxon>Actinomycetota</taxon>
        <taxon>Actinomycetes</taxon>
        <taxon>Streptosporangiales</taxon>
        <taxon>Thermomonosporaceae</taxon>
        <taxon>Actinoallomurus</taxon>
    </lineage>
</organism>
<protein>
    <submittedName>
        <fullName evidence="3">Lipoprotein</fullName>
    </submittedName>
</protein>
<sequence length="216" mass="22982">MTGLVICTALRIEARAVRRGLPPSARNVRVVRTGLGLRRAARTAGRLPEYDALAVTGFGGALDVGLRPGDVLVATEVRFGERVFPCSSAARIAEELALAGLHTRTGPLFTSPRLVTGVERVRLAAAGVRAVDMETGPLAEVATGTPFAAVRVIVDTPAVPLLRVGTVRRVLLARSRLRRVAPVLVEWARVAGPRPGTRAQDQRRKRAGSTPPEVEP</sequence>
<dbReference type="SUPFAM" id="SSF53167">
    <property type="entry name" value="Purine and uridine phosphorylases"/>
    <property type="match status" value="1"/>
</dbReference>
<dbReference type="RefSeq" id="WP_345430829.1">
    <property type="nucleotide sequence ID" value="NZ_BAABHK010000003.1"/>
</dbReference>
<feature type="region of interest" description="Disordered" evidence="1">
    <location>
        <begin position="194"/>
        <end position="216"/>
    </location>
</feature>
<evidence type="ECO:0000313" key="3">
    <source>
        <dbReference type="EMBL" id="GAA4624397.1"/>
    </source>
</evidence>
<accession>A0ABP8U5P4</accession>
<keyword evidence="3" id="KW-0449">Lipoprotein</keyword>
<reference evidence="4" key="1">
    <citation type="journal article" date="2019" name="Int. J. Syst. Evol. Microbiol.">
        <title>The Global Catalogue of Microorganisms (GCM) 10K type strain sequencing project: providing services to taxonomists for standard genome sequencing and annotation.</title>
        <authorList>
            <consortium name="The Broad Institute Genomics Platform"/>
            <consortium name="The Broad Institute Genome Sequencing Center for Infectious Disease"/>
            <person name="Wu L."/>
            <person name="Ma J."/>
        </authorList>
    </citation>
    <scope>NUCLEOTIDE SEQUENCE [LARGE SCALE GENOMIC DNA]</scope>
    <source>
        <strain evidence="4">JCM 17939</strain>
    </source>
</reference>
<dbReference type="InterPro" id="IPR035994">
    <property type="entry name" value="Nucleoside_phosphorylase_sf"/>
</dbReference>
<dbReference type="Proteomes" id="UP001501442">
    <property type="component" value="Unassembled WGS sequence"/>
</dbReference>
<evidence type="ECO:0000256" key="1">
    <source>
        <dbReference type="SAM" id="MobiDB-lite"/>
    </source>
</evidence>
<dbReference type="InterPro" id="IPR000845">
    <property type="entry name" value="Nucleoside_phosphorylase_d"/>
</dbReference>
<name>A0ABP8U5P4_9ACTN</name>
<dbReference type="Pfam" id="PF01048">
    <property type="entry name" value="PNP_UDP_1"/>
    <property type="match status" value="1"/>
</dbReference>
<evidence type="ECO:0000313" key="4">
    <source>
        <dbReference type="Proteomes" id="UP001501442"/>
    </source>
</evidence>
<dbReference type="Gene3D" id="3.40.50.1580">
    <property type="entry name" value="Nucleoside phosphorylase domain"/>
    <property type="match status" value="1"/>
</dbReference>
<comment type="caution">
    <text evidence="3">The sequence shown here is derived from an EMBL/GenBank/DDBJ whole genome shotgun (WGS) entry which is preliminary data.</text>
</comment>